<dbReference type="EMBL" id="BLKM01000742">
    <property type="protein sequence ID" value="GFG38020.1"/>
    <property type="molecule type" value="Genomic_DNA"/>
</dbReference>
<dbReference type="PROSITE" id="PS50217">
    <property type="entry name" value="BZIP"/>
    <property type="match status" value="1"/>
</dbReference>
<dbReference type="CDD" id="cd14692">
    <property type="entry name" value="bZIP_ATF4"/>
    <property type="match status" value="1"/>
</dbReference>
<keyword evidence="3" id="KW-0805">Transcription regulation</keyword>
<evidence type="ECO:0000313" key="10">
    <source>
        <dbReference type="Proteomes" id="UP000502823"/>
    </source>
</evidence>
<evidence type="ECO:0000256" key="6">
    <source>
        <dbReference type="ARBA" id="ARBA00023242"/>
    </source>
</evidence>
<comment type="subcellular location">
    <subcellularLocation>
        <location evidence="1">Nucleus</location>
    </subcellularLocation>
</comment>
<evidence type="ECO:0000256" key="3">
    <source>
        <dbReference type="ARBA" id="ARBA00023015"/>
    </source>
</evidence>
<evidence type="ECO:0000256" key="1">
    <source>
        <dbReference type="ARBA" id="ARBA00004123"/>
    </source>
</evidence>
<keyword evidence="4" id="KW-0238">DNA-binding</keyword>
<evidence type="ECO:0000256" key="2">
    <source>
        <dbReference type="ARBA" id="ARBA00007163"/>
    </source>
</evidence>
<name>A0A6L2Q264_COPFO</name>
<feature type="compositionally biased region" description="Low complexity" evidence="7">
    <location>
        <begin position="317"/>
        <end position="328"/>
    </location>
</feature>
<evidence type="ECO:0000259" key="8">
    <source>
        <dbReference type="PROSITE" id="PS50217"/>
    </source>
</evidence>
<dbReference type="PANTHER" id="PTHR13044:SF14">
    <property type="entry name" value="CRYPTOCEPHAL, ISOFORM A"/>
    <property type="match status" value="1"/>
</dbReference>
<dbReference type="GO" id="GO:0005634">
    <property type="term" value="C:nucleus"/>
    <property type="evidence" value="ECO:0007669"/>
    <property type="project" value="UniProtKB-SubCell"/>
</dbReference>
<keyword evidence="5" id="KW-0804">Transcription</keyword>
<comment type="similarity">
    <text evidence="2">Belongs to the bZIP family.</text>
</comment>
<gene>
    <name evidence="9" type="ORF">Cfor_10621</name>
</gene>
<dbReference type="InParanoid" id="A0A6L2Q264"/>
<organism evidence="9 10">
    <name type="scientific">Coptotermes formosanus</name>
    <name type="common">Formosan subterranean termite</name>
    <dbReference type="NCBI Taxonomy" id="36987"/>
    <lineage>
        <taxon>Eukaryota</taxon>
        <taxon>Metazoa</taxon>
        <taxon>Ecdysozoa</taxon>
        <taxon>Arthropoda</taxon>
        <taxon>Hexapoda</taxon>
        <taxon>Insecta</taxon>
        <taxon>Pterygota</taxon>
        <taxon>Neoptera</taxon>
        <taxon>Polyneoptera</taxon>
        <taxon>Dictyoptera</taxon>
        <taxon>Blattodea</taxon>
        <taxon>Blattoidea</taxon>
        <taxon>Termitoidae</taxon>
        <taxon>Rhinotermitidae</taxon>
        <taxon>Coptotermes</taxon>
    </lineage>
</organism>
<protein>
    <recommendedName>
        <fullName evidence="8">BZIP domain-containing protein</fullName>
    </recommendedName>
</protein>
<dbReference type="Gene3D" id="1.20.5.170">
    <property type="match status" value="1"/>
</dbReference>
<dbReference type="SUPFAM" id="SSF57959">
    <property type="entry name" value="Leucine zipper domain"/>
    <property type="match status" value="1"/>
</dbReference>
<sequence length="440" mass="48744">MANMQSCWQWKVEPVSPTGFPNLDSEVVQTWGLFEDDEVQQQNKPLTITTHEHEKPDEPTRAEIASKLLQDLDEWIKEEPFSDWLEEKIDLPIFEELPGLDSRFYGHSFRGGVEASKCLPTTTVVSIMTIPSVVPVPTEVKSMPQVVAPQDTQALLREFETVFGEVELTHGTLTPPQSPPVATYTNVIPEDHKGELITLKQMVPVQAFQPIPSAPATLKMPSTPQIPNIYGNEQKEPLLSQEPLEQMVPGTPSPDLVRELAAVDELVRTCVEDLVDTDHSQCIPDPWESCSSGNVSGSNSGGESEGEVSIAAPPSPCTSSSGSSCGSGEEMCDDPEWIPQSVQLPSQGCLKNGRKRGGGTKPYSRPGVEEKRMRKKEQNKNAATRYRQKKKAEIEEILSEEKGLEEKNAELQLKISDLSREIKYLKGLMRDLFRAKGLIK</sequence>
<dbReference type="GO" id="GO:0000977">
    <property type="term" value="F:RNA polymerase II transcription regulatory region sequence-specific DNA binding"/>
    <property type="evidence" value="ECO:0007669"/>
    <property type="project" value="TreeGrafter"/>
</dbReference>
<dbReference type="InterPro" id="IPR046347">
    <property type="entry name" value="bZIP_sf"/>
</dbReference>
<feature type="domain" description="BZIP" evidence="8">
    <location>
        <begin position="369"/>
        <end position="432"/>
    </location>
</feature>
<proteinExistence type="inferred from homology"/>
<dbReference type="SMART" id="SM00338">
    <property type="entry name" value="BRLZ"/>
    <property type="match status" value="1"/>
</dbReference>
<dbReference type="OrthoDB" id="5847285at2759"/>
<dbReference type="AlphaFoldDB" id="A0A6L2Q264"/>
<dbReference type="InterPro" id="IPR004827">
    <property type="entry name" value="bZIP"/>
</dbReference>
<dbReference type="PANTHER" id="PTHR13044">
    <property type="entry name" value="ACTIVATING TRANSCRIPTION FACTOR ATF 4/5"/>
    <property type="match status" value="1"/>
</dbReference>
<dbReference type="GO" id="GO:0001228">
    <property type="term" value="F:DNA-binding transcription activator activity, RNA polymerase II-specific"/>
    <property type="evidence" value="ECO:0007669"/>
    <property type="project" value="TreeGrafter"/>
</dbReference>
<evidence type="ECO:0000256" key="7">
    <source>
        <dbReference type="SAM" id="MobiDB-lite"/>
    </source>
</evidence>
<dbReference type="Proteomes" id="UP000502823">
    <property type="component" value="Unassembled WGS sequence"/>
</dbReference>
<comment type="caution">
    <text evidence="9">The sequence shown here is derived from an EMBL/GenBank/DDBJ whole genome shotgun (WGS) entry which is preliminary data.</text>
</comment>
<feature type="compositionally biased region" description="Low complexity" evidence="7">
    <location>
        <begin position="288"/>
        <end position="302"/>
    </location>
</feature>
<evidence type="ECO:0000256" key="4">
    <source>
        <dbReference type="ARBA" id="ARBA00023125"/>
    </source>
</evidence>
<accession>A0A6L2Q264</accession>
<evidence type="ECO:0000313" key="9">
    <source>
        <dbReference type="EMBL" id="GFG38020.1"/>
    </source>
</evidence>
<reference evidence="10" key="1">
    <citation type="submission" date="2020-01" db="EMBL/GenBank/DDBJ databases">
        <title>Draft genome sequence of the Termite Coptotermes fromosanus.</title>
        <authorList>
            <person name="Itakura S."/>
            <person name="Yosikawa Y."/>
            <person name="Umezawa K."/>
        </authorList>
    </citation>
    <scope>NUCLEOTIDE SEQUENCE [LARGE SCALE GENOMIC DNA]</scope>
</reference>
<keyword evidence="6" id="KW-0539">Nucleus</keyword>
<keyword evidence="10" id="KW-1185">Reference proteome</keyword>
<dbReference type="FunCoup" id="A0A6L2Q264">
    <property type="interactions" value="307"/>
</dbReference>
<dbReference type="Pfam" id="PF00170">
    <property type="entry name" value="bZIP_1"/>
    <property type="match status" value="1"/>
</dbReference>
<evidence type="ECO:0000256" key="5">
    <source>
        <dbReference type="ARBA" id="ARBA00023163"/>
    </source>
</evidence>
<dbReference type="FunFam" id="1.20.5.170:FF:000021">
    <property type="entry name" value="Cyclic AMP-dependent transcription factor ATF-4"/>
    <property type="match status" value="1"/>
</dbReference>
<dbReference type="PROSITE" id="PS00036">
    <property type="entry name" value="BZIP_BASIC"/>
    <property type="match status" value="1"/>
</dbReference>
<feature type="compositionally biased region" description="Basic and acidic residues" evidence="7">
    <location>
        <begin position="367"/>
        <end position="379"/>
    </location>
</feature>
<feature type="region of interest" description="Disordered" evidence="7">
    <location>
        <begin position="281"/>
        <end position="389"/>
    </location>
</feature>